<organism evidence="1 2">
    <name type="scientific">Collimonas arenae</name>
    <dbReference type="NCBI Taxonomy" id="279058"/>
    <lineage>
        <taxon>Bacteria</taxon>
        <taxon>Pseudomonadati</taxon>
        <taxon>Pseudomonadota</taxon>
        <taxon>Betaproteobacteria</taxon>
        <taxon>Burkholderiales</taxon>
        <taxon>Oxalobacteraceae</taxon>
        <taxon>Collimonas</taxon>
    </lineage>
</organism>
<dbReference type="EMBL" id="CP013235">
    <property type="protein sequence ID" value="AMP11950.1"/>
    <property type="molecule type" value="Genomic_DNA"/>
</dbReference>
<accession>A0A127QPB7</accession>
<dbReference type="Proteomes" id="UP000071778">
    <property type="component" value="Chromosome"/>
</dbReference>
<protein>
    <submittedName>
        <fullName evidence="1">Uncharacterized protein</fullName>
    </submittedName>
</protein>
<dbReference type="PATRIC" id="fig|279058.17.peg.4621"/>
<name>A0A127QPB7_9BURK</name>
<sequence length="44" mass="5128">MRNVVNDFAVRSRSRCGAINISNDEMLLHGLEFVHHFPLFRSLQ</sequence>
<dbReference type="AlphaFoldDB" id="A0A127QPB7"/>
<reference evidence="1 2" key="1">
    <citation type="submission" date="2015-11" db="EMBL/GenBank/DDBJ databases">
        <title>Exploring the genomic traits of fungus-feeding bacterial genus Collimonas.</title>
        <authorList>
            <person name="Song C."/>
            <person name="Schmidt R."/>
            <person name="de Jager V."/>
            <person name="Krzyzanowska D."/>
            <person name="Jongedijk E."/>
            <person name="Cankar K."/>
            <person name="Beekwilder J."/>
            <person name="van Veen A."/>
            <person name="de Boer W."/>
            <person name="van Veen J.A."/>
            <person name="Garbeva P."/>
        </authorList>
    </citation>
    <scope>NUCLEOTIDE SEQUENCE [LARGE SCALE GENOMIC DNA]</scope>
    <source>
        <strain evidence="1 2">Ter282</strain>
    </source>
</reference>
<evidence type="ECO:0000313" key="2">
    <source>
        <dbReference type="Proteomes" id="UP000071778"/>
    </source>
</evidence>
<keyword evidence="2" id="KW-1185">Reference proteome</keyword>
<proteinExistence type="predicted"/>
<gene>
    <name evidence="1" type="ORF">CAter282_4290</name>
</gene>
<evidence type="ECO:0000313" key="1">
    <source>
        <dbReference type="EMBL" id="AMP11950.1"/>
    </source>
</evidence>